<protein>
    <submittedName>
        <fullName evidence="1">DUF1572 domain-containing protein</fullName>
    </submittedName>
</protein>
<dbReference type="Gene3D" id="1.20.120.450">
    <property type="entry name" value="dinb family like domain"/>
    <property type="match status" value="1"/>
</dbReference>
<evidence type="ECO:0000313" key="3">
    <source>
        <dbReference type="Proteomes" id="UP001238523"/>
    </source>
</evidence>
<dbReference type="InterPro" id="IPR034660">
    <property type="entry name" value="DinB/YfiT-like"/>
</dbReference>
<gene>
    <name evidence="1" type="ORF">QCQ61_07275</name>
    <name evidence="2" type="ORF">QCQ61_07325</name>
</gene>
<name>A0ABY8KYF0_9FLAO</name>
<organism evidence="1 3">
    <name type="scientific">Aequorivita marisscotiae</name>
    <dbReference type="NCBI Taxonomy" id="3040348"/>
    <lineage>
        <taxon>Bacteria</taxon>
        <taxon>Pseudomonadati</taxon>
        <taxon>Bacteroidota</taxon>
        <taxon>Flavobacteriia</taxon>
        <taxon>Flavobacteriales</taxon>
        <taxon>Flavobacteriaceae</taxon>
        <taxon>Aequorivita</taxon>
    </lineage>
</organism>
<keyword evidence="3" id="KW-1185">Reference proteome</keyword>
<reference evidence="1 3" key="1">
    <citation type="submission" date="2023-04" db="EMBL/GenBank/DDBJ databases">
        <title>Taxonomic identification of the Arctic strain Aequorivita sp. nov. and transcriptomic analysis in response to temperature stress.</title>
        <authorList>
            <person name="Liu W."/>
            <person name="Cong B."/>
            <person name="Lin J."/>
        </authorList>
    </citation>
    <scope>NUCLEOTIDE SEQUENCE [LARGE SCALE GENOMIC DNA]</scope>
    <source>
        <strain evidence="1 3">Ant34-E75</strain>
    </source>
</reference>
<evidence type="ECO:0000313" key="1">
    <source>
        <dbReference type="EMBL" id="WGF93983.1"/>
    </source>
</evidence>
<proteinExistence type="predicted"/>
<dbReference type="EMBL" id="CP122379">
    <property type="protein sequence ID" value="WGF93993.1"/>
    <property type="molecule type" value="Genomic_DNA"/>
</dbReference>
<dbReference type="EMBL" id="CP122379">
    <property type="protein sequence ID" value="WGF93983.1"/>
    <property type="molecule type" value="Genomic_DNA"/>
</dbReference>
<evidence type="ECO:0000313" key="2">
    <source>
        <dbReference type="EMBL" id="WGF93993.1"/>
    </source>
</evidence>
<dbReference type="RefSeq" id="WP_279450114.1">
    <property type="nucleotide sequence ID" value="NZ_CP122379.1"/>
</dbReference>
<sequence>MTKSEQLASRLREVILNGTWIANTNFKSQLESLDWKIAIKKHQSLNTISDLAQHIHYYIDGIKNAIINGKLEISDRYSFDFPPIKSQTEWKEFQNKFYSDTEKLAELIEKLTDEQLDKNFVDEKYGNYLRNIDGMIEHSYYHLGQIALIKKIISE</sequence>
<dbReference type="SUPFAM" id="SSF109854">
    <property type="entry name" value="DinB/YfiT-like putative metalloenzymes"/>
    <property type="match status" value="1"/>
</dbReference>
<dbReference type="Proteomes" id="UP001238523">
    <property type="component" value="Chromosome"/>
</dbReference>
<accession>A0ABY8KYF0</accession>